<dbReference type="SUPFAM" id="SSF52374">
    <property type="entry name" value="Nucleotidylyl transferase"/>
    <property type="match status" value="1"/>
</dbReference>
<evidence type="ECO:0000256" key="12">
    <source>
        <dbReference type="ARBA" id="ARBA00047880"/>
    </source>
</evidence>
<evidence type="ECO:0000313" key="17">
    <source>
        <dbReference type="Proteomes" id="UP000242656"/>
    </source>
</evidence>
<dbReference type="InterPro" id="IPR023468">
    <property type="entry name" value="Riboflavin_kinase"/>
</dbReference>
<evidence type="ECO:0000256" key="13">
    <source>
        <dbReference type="ARBA" id="ARBA00049494"/>
    </source>
</evidence>
<keyword evidence="11" id="KW-0511">Multifunctional enzyme</keyword>
<dbReference type="NCBIfam" id="NF004162">
    <property type="entry name" value="PRK05627.1-5"/>
    <property type="match status" value="1"/>
</dbReference>
<keyword evidence="7 14" id="KW-0547">Nucleotide-binding</keyword>
<dbReference type="RefSeq" id="WP_098490029.1">
    <property type="nucleotide sequence ID" value="NZ_NUWN01000022.1"/>
</dbReference>
<comment type="caution">
    <text evidence="16">The sequence shown here is derived from an EMBL/GenBank/DDBJ whole genome shotgun (WGS) entry which is preliminary data.</text>
</comment>
<dbReference type="Proteomes" id="UP000242656">
    <property type="component" value="Unassembled WGS sequence"/>
</dbReference>
<feature type="domain" description="Riboflavin kinase" evidence="15">
    <location>
        <begin position="185"/>
        <end position="311"/>
    </location>
</feature>
<evidence type="ECO:0000256" key="8">
    <source>
        <dbReference type="ARBA" id="ARBA00022777"/>
    </source>
</evidence>
<dbReference type="CDD" id="cd02064">
    <property type="entry name" value="FAD_synthetase_N"/>
    <property type="match status" value="1"/>
</dbReference>
<evidence type="ECO:0000259" key="15">
    <source>
        <dbReference type="SMART" id="SM00904"/>
    </source>
</evidence>
<keyword evidence="8 14" id="KW-0418">Kinase</keyword>
<evidence type="ECO:0000256" key="3">
    <source>
        <dbReference type="ARBA" id="ARBA00022630"/>
    </source>
</evidence>
<keyword evidence="9 14" id="KW-0274">FAD</keyword>
<dbReference type="InterPro" id="IPR015865">
    <property type="entry name" value="Riboflavin_kinase_bac/euk"/>
</dbReference>
<dbReference type="NCBIfam" id="NF004161">
    <property type="entry name" value="PRK05627.1-4"/>
    <property type="match status" value="1"/>
</dbReference>
<organism evidence="16 17">
    <name type="scientific">Bacillus cereus</name>
    <dbReference type="NCBI Taxonomy" id="1396"/>
    <lineage>
        <taxon>Bacteria</taxon>
        <taxon>Bacillati</taxon>
        <taxon>Bacillota</taxon>
        <taxon>Bacilli</taxon>
        <taxon>Bacillales</taxon>
        <taxon>Bacillaceae</taxon>
        <taxon>Bacillus</taxon>
        <taxon>Bacillus cereus group</taxon>
    </lineage>
</organism>
<dbReference type="SUPFAM" id="SSF82114">
    <property type="entry name" value="Riboflavin kinase-like"/>
    <property type="match status" value="1"/>
</dbReference>
<dbReference type="FunFam" id="3.40.50.620:FF:000021">
    <property type="entry name" value="Riboflavin biosynthesis protein"/>
    <property type="match status" value="1"/>
</dbReference>
<dbReference type="InterPro" id="IPR002606">
    <property type="entry name" value="Riboflavin_kinase_bac"/>
</dbReference>
<reference evidence="16 17" key="1">
    <citation type="submission" date="2017-09" db="EMBL/GenBank/DDBJ databases">
        <title>Large-scale bioinformatics analysis of Bacillus genomes uncovers conserved roles of natural products in bacterial physiology.</title>
        <authorList>
            <consortium name="Agbiome Team Llc"/>
            <person name="Bleich R.M."/>
            <person name="Grubbs K.J."/>
            <person name="Santa Maria K.C."/>
            <person name="Allen S.E."/>
            <person name="Farag S."/>
            <person name="Shank E.A."/>
            <person name="Bowers A."/>
        </authorList>
    </citation>
    <scope>NUCLEOTIDE SEQUENCE [LARGE SCALE GENOMIC DNA]</scope>
    <source>
        <strain evidence="16 17">AFS083043</strain>
    </source>
</reference>
<evidence type="ECO:0000256" key="7">
    <source>
        <dbReference type="ARBA" id="ARBA00022741"/>
    </source>
</evidence>
<dbReference type="GO" id="GO:0006747">
    <property type="term" value="P:FAD biosynthetic process"/>
    <property type="evidence" value="ECO:0007669"/>
    <property type="project" value="UniProtKB-UniRule"/>
</dbReference>
<dbReference type="InterPro" id="IPR014729">
    <property type="entry name" value="Rossmann-like_a/b/a_fold"/>
</dbReference>
<keyword evidence="6 14" id="KW-0548">Nucleotidyltransferase</keyword>
<dbReference type="GO" id="GO:0009398">
    <property type="term" value="P:FMN biosynthetic process"/>
    <property type="evidence" value="ECO:0007669"/>
    <property type="project" value="UniProtKB-UniRule"/>
</dbReference>
<comment type="pathway">
    <text evidence="2 14">Cofactor biosynthesis; FMN biosynthesis; FMN from riboflavin (ATP route): step 1/1.</text>
</comment>
<accession>A0A2B2TFS6</accession>
<dbReference type="GO" id="GO:0005524">
    <property type="term" value="F:ATP binding"/>
    <property type="evidence" value="ECO:0007669"/>
    <property type="project" value="UniProtKB-UniRule"/>
</dbReference>
<evidence type="ECO:0000256" key="5">
    <source>
        <dbReference type="ARBA" id="ARBA00022679"/>
    </source>
</evidence>
<evidence type="ECO:0000256" key="10">
    <source>
        <dbReference type="ARBA" id="ARBA00022840"/>
    </source>
</evidence>
<evidence type="ECO:0000256" key="6">
    <source>
        <dbReference type="ARBA" id="ARBA00022695"/>
    </source>
</evidence>
<comment type="catalytic activity">
    <reaction evidence="13 14">
        <text>FMN + ATP + H(+) = FAD + diphosphate</text>
        <dbReference type="Rhea" id="RHEA:17237"/>
        <dbReference type="ChEBI" id="CHEBI:15378"/>
        <dbReference type="ChEBI" id="CHEBI:30616"/>
        <dbReference type="ChEBI" id="CHEBI:33019"/>
        <dbReference type="ChEBI" id="CHEBI:57692"/>
        <dbReference type="ChEBI" id="CHEBI:58210"/>
        <dbReference type="EC" id="2.7.7.2"/>
    </reaction>
</comment>
<evidence type="ECO:0000256" key="1">
    <source>
        <dbReference type="ARBA" id="ARBA00004726"/>
    </source>
</evidence>
<dbReference type="InterPro" id="IPR004821">
    <property type="entry name" value="Cyt_trans-like"/>
</dbReference>
<dbReference type="EC" id="2.7.1.26" evidence="14"/>
<comment type="catalytic activity">
    <reaction evidence="12 14">
        <text>riboflavin + ATP = FMN + ADP + H(+)</text>
        <dbReference type="Rhea" id="RHEA:14357"/>
        <dbReference type="ChEBI" id="CHEBI:15378"/>
        <dbReference type="ChEBI" id="CHEBI:30616"/>
        <dbReference type="ChEBI" id="CHEBI:57986"/>
        <dbReference type="ChEBI" id="CHEBI:58210"/>
        <dbReference type="ChEBI" id="CHEBI:456216"/>
        <dbReference type="EC" id="2.7.1.26"/>
    </reaction>
</comment>
<dbReference type="NCBIfam" id="TIGR00125">
    <property type="entry name" value="cyt_tran_rel"/>
    <property type="match status" value="1"/>
</dbReference>
<evidence type="ECO:0000256" key="14">
    <source>
        <dbReference type="PIRNR" id="PIRNR004491"/>
    </source>
</evidence>
<sequence length="323" mass="36940">MKLIHLTHPHKQNKIELPPTVMALGFFDGIHLGHQRVIRTAKKIADERGYKSAVITFHPHPSVVLGKKEAHVEYITPLSMKEKVIADLGIDMLYVVKFDESFAGLLPQQFVDEYIIGLNVKHVVAGFDYSYGRLGKGKMETLPFHARGEFTQTVIEKVEFQEEKVSSTALRKLIRNGEMEQIPSILGRAYTVEGTVVHGDKRGRQIGFPTANVALREEYLLPPVGVYAVRLKVHDEWHDGVCNIGYKPTFKEDERKLSIEVHLFHFNEDIYDQVVTVEWHMRIREEKKFNGIDELVAQIAKDKQTAQEYFSTAKNILAFSNEK</sequence>
<evidence type="ECO:0000256" key="4">
    <source>
        <dbReference type="ARBA" id="ARBA00022643"/>
    </source>
</evidence>
<comment type="pathway">
    <text evidence="1 14">Cofactor biosynthesis; FAD biosynthesis; FAD from FMN: step 1/1.</text>
</comment>
<dbReference type="UniPathway" id="UPA00276">
    <property type="reaction ID" value="UER00406"/>
</dbReference>
<keyword evidence="5 14" id="KW-0808">Transferase</keyword>
<dbReference type="FunFam" id="2.40.30.30:FF:000004">
    <property type="entry name" value="Riboflavin biosynthesis protein"/>
    <property type="match status" value="1"/>
</dbReference>
<evidence type="ECO:0000256" key="2">
    <source>
        <dbReference type="ARBA" id="ARBA00005201"/>
    </source>
</evidence>
<name>A0A2B2TFS6_BACCE</name>
<comment type="similarity">
    <text evidence="14">Belongs to the ribF family.</text>
</comment>
<dbReference type="Pfam" id="PF06574">
    <property type="entry name" value="FAD_syn"/>
    <property type="match status" value="1"/>
</dbReference>
<dbReference type="GO" id="GO:0008531">
    <property type="term" value="F:riboflavin kinase activity"/>
    <property type="evidence" value="ECO:0007669"/>
    <property type="project" value="UniProtKB-UniRule"/>
</dbReference>
<evidence type="ECO:0000313" key="16">
    <source>
        <dbReference type="EMBL" id="PFK46135.1"/>
    </source>
</evidence>
<dbReference type="AlphaFoldDB" id="A0A2B2TFS6"/>
<proteinExistence type="inferred from homology"/>
<dbReference type="GO" id="GO:0009231">
    <property type="term" value="P:riboflavin biosynthetic process"/>
    <property type="evidence" value="ECO:0007669"/>
    <property type="project" value="InterPro"/>
</dbReference>
<dbReference type="NCBIfam" id="TIGR00083">
    <property type="entry name" value="ribF"/>
    <property type="match status" value="1"/>
</dbReference>
<dbReference type="PANTHER" id="PTHR22749">
    <property type="entry name" value="RIBOFLAVIN KINASE/FMN ADENYLYLTRANSFERASE"/>
    <property type="match status" value="1"/>
</dbReference>
<dbReference type="EC" id="2.7.7.2" evidence="14"/>
<keyword evidence="4 14" id="KW-0288">FMN</keyword>
<evidence type="ECO:0000256" key="11">
    <source>
        <dbReference type="ARBA" id="ARBA00023268"/>
    </source>
</evidence>
<protein>
    <recommendedName>
        <fullName evidence="14">Riboflavin biosynthesis protein</fullName>
    </recommendedName>
    <domain>
        <recommendedName>
            <fullName evidence="14">Riboflavin kinase</fullName>
            <ecNumber evidence="14">2.7.1.26</ecNumber>
        </recommendedName>
        <alternativeName>
            <fullName evidence="14">Flavokinase</fullName>
        </alternativeName>
    </domain>
    <domain>
        <recommendedName>
            <fullName evidence="14">FMN adenylyltransferase</fullName>
            <ecNumber evidence="14">2.7.7.2</ecNumber>
        </recommendedName>
        <alternativeName>
            <fullName evidence="14">FAD pyrophosphorylase</fullName>
        </alternativeName>
        <alternativeName>
            <fullName evidence="14">FAD synthase</fullName>
        </alternativeName>
    </domain>
</protein>
<dbReference type="SMART" id="SM00904">
    <property type="entry name" value="Flavokinase"/>
    <property type="match status" value="1"/>
</dbReference>
<dbReference type="InterPro" id="IPR015864">
    <property type="entry name" value="FAD_synthase"/>
</dbReference>
<evidence type="ECO:0000256" key="9">
    <source>
        <dbReference type="ARBA" id="ARBA00022827"/>
    </source>
</evidence>
<gene>
    <name evidence="16" type="ORF">COI93_05795</name>
</gene>
<dbReference type="Gene3D" id="3.40.50.620">
    <property type="entry name" value="HUPs"/>
    <property type="match status" value="1"/>
</dbReference>
<keyword evidence="3 14" id="KW-0285">Flavoprotein</keyword>
<dbReference type="Pfam" id="PF01687">
    <property type="entry name" value="Flavokinase"/>
    <property type="match status" value="1"/>
</dbReference>
<dbReference type="Gene3D" id="2.40.30.30">
    <property type="entry name" value="Riboflavin kinase-like"/>
    <property type="match status" value="1"/>
</dbReference>
<dbReference type="EMBL" id="NUWN01000022">
    <property type="protein sequence ID" value="PFK46135.1"/>
    <property type="molecule type" value="Genomic_DNA"/>
</dbReference>
<dbReference type="PANTHER" id="PTHR22749:SF6">
    <property type="entry name" value="RIBOFLAVIN KINASE"/>
    <property type="match status" value="1"/>
</dbReference>
<dbReference type="NCBIfam" id="NF004160">
    <property type="entry name" value="PRK05627.1-3"/>
    <property type="match status" value="1"/>
</dbReference>
<dbReference type="GO" id="GO:0003919">
    <property type="term" value="F:FMN adenylyltransferase activity"/>
    <property type="evidence" value="ECO:0007669"/>
    <property type="project" value="UniProtKB-UniRule"/>
</dbReference>
<dbReference type="InterPro" id="IPR023465">
    <property type="entry name" value="Riboflavin_kinase_dom_sf"/>
</dbReference>
<keyword evidence="10 14" id="KW-0067">ATP-binding</keyword>
<dbReference type="UniPathway" id="UPA00277">
    <property type="reaction ID" value="UER00407"/>
</dbReference>
<dbReference type="PIRSF" id="PIRSF004491">
    <property type="entry name" value="FAD_Synth"/>
    <property type="match status" value="1"/>
</dbReference>